<evidence type="ECO:0000313" key="1">
    <source>
        <dbReference type="EMBL" id="CZT01595.1"/>
    </source>
</evidence>
<sequence length="79" mass="9096">MDSRRKVFSLSLPWTDGPRNSCQWLHFLADVNSDVRYSEKHEQVFDLKLDGVDVLLIPFEGEDEEDLSVPFAGRVSQID</sequence>
<evidence type="ECO:0000313" key="2">
    <source>
        <dbReference type="Proteomes" id="UP000178912"/>
    </source>
</evidence>
<dbReference type="AlphaFoldDB" id="A0A1E1KU43"/>
<gene>
    <name evidence="1" type="ORF">RAG0_09133</name>
</gene>
<reference evidence="2" key="1">
    <citation type="submission" date="2016-03" db="EMBL/GenBank/DDBJ databases">
        <authorList>
            <person name="Guldener U."/>
        </authorList>
    </citation>
    <scope>NUCLEOTIDE SEQUENCE [LARGE SCALE GENOMIC DNA]</scope>
    <source>
        <strain evidence="2">04CH-RAC-A.6.1</strain>
    </source>
</reference>
<dbReference type="Proteomes" id="UP000178912">
    <property type="component" value="Unassembled WGS sequence"/>
</dbReference>
<proteinExistence type="predicted"/>
<name>A0A1E1KU43_9HELO</name>
<accession>A0A1E1KU43</accession>
<protein>
    <submittedName>
        <fullName evidence="1">Uncharacterized protein</fullName>
    </submittedName>
</protein>
<organism evidence="1 2">
    <name type="scientific">Rhynchosporium agropyri</name>
    <dbReference type="NCBI Taxonomy" id="914238"/>
    <lineage>
        <taxon>Eukaryota</taxon>
        <taxon>Fungi</taxon>
        <taxon>Dikarya</taxon>
        <taxon>Ascomycota</taxon>
        <taxon>Pezizomycotina</taxon>
        <taxon>Leotiomycetes</taxon>
        <taxon>Helotiales</taxon>
        <taxon>Ploettnerulaceae</taxon>
        <taxon>Rhynchosporium</taxon>
    </lineage>
</organism>
<keyword evidence="2" id="KW-1185">Reference proteome</keyword>
<dbReference type="EMBL" id="FJUX01000052">
    <property type="protein sequence ID" value="CZT01595.1"/>
    <property type="molecule type" value="Genomic_DNA"/>
</dbReference>